<gene>
    <name evidence="1" type="ORF">PECUL_23A004005</name>
</gene>
<keyword evidence="2" id="KW-1185">Reference proteome</keyword>
<evidence type="ECO:0008006" key="3">
    <source>
        <dbReference type="Google" id="ProtNLM"/>
    </source>
</evidence>
<accession>A0AAD1WIR6</accession>
<dbReference type="AlphaFoldDB" id="A0AAD1WIR6"/>
<proteinExistence type="predicted"/>
<dbReference type="Pfam" id="PF15118">
    <property type="entry name" value="DUF4560"/>
    <property type="match status" value="1"/>
</dbReference>
<organism evidence="1 2">
    <name type="scientific">Pelobates cultripes</name>
    <name type="common">Western spadefoot toad</name>
    <dbReference type="NCBI Taxonomy" id="61616"/>
    <lineage>
        <taxon>Eukaryota</taxon>
        <taxon>Metazoa</taxon>
        <taxon>Chordata</taxon>
        <taxon>Craniata</taxon>
        <taxon>Vertebrata</taxon>
        <taxon>Euteleostomi</taxon>
        <taxon>Amphibia</taxon>
        <taxon>Batrachia</taxon>
        <taxon>Anura</taxon>
        <taxon>Pelobatoidea</taxon>
        <taxon>Pelobatidae</taxon>
        <taxon>Pelobates</taxon>
    </lineage>
</organism>
<protein>
    <recommendedName>
        <fullName evidence="3">Small integral membrane protein 10</fullName>
    </recommendedName>
</protein>
<evidence type="ECO:0000313" key="2">
    <source>
        <dbReference type="Proteomes" id="UP001295444"/>
    </source>
</evidence>
<sequence length="67" mass="7776">MAARSQLVAWLCQSGAARSYGLFSSVLSRTLLFFFKLGWRVKIQIPYMYLIASMMLNIRLQVHIEIH</sequence>
<reference evidence="1" key="1">
    <citation type="submission" date="2022-03" db="EMBL/GenBank/DDBJ databases">
        <authorList>
            <person name="Alioto T."/>
            <person name="Alioto T."/>
            <person name="Gomez Garrido J."/>
        </authorList>
    </citation>
    <scope>NUCLEOTIDE SEQUENCE</scope>
</reference>
<dbReference type="PANTHER" id="PTHR34446:SF1">
    <property type="entry name" value="SALIVARY GLAND SPECIFIC PROTEIN SAGSIN1"/>
    <property type="match status" value="1"/>
</dbReference>
<dbReference type="Proteomes" id="UP001295444">
    <property type="component" value="Chromosome 07"/>
</dbReference>
<evidence type="ECO:0000313" key="1">
    <source>
        <dbReference type="EMBL" id="CAH2307145.1"/>
    </source>
</evidence>
<dbReference type="InterPro" id="IPR029367">
    <property type="entry name" value="SMIM10"/>
</dbReference>
<name>A0AAD1WIR6_PELCU</name>
<dbReference type="PANTHER" id="PTHR34446">
    <property type="entry name" value="SMALL INTEGRAL MEMBRANE PROTEIN 10"/>
    <property type="match status" value="1"/>
</dbReference>
<dbReference type="EMBL" id="OW240918">
    <property type="protein sequence ID" value="CAH2307145.1"/>
    <property type="molecule type" value="Genomic_DNA"/>
</dbReference>